<dbReference type="Proteomes" id="UP000267606">
    <property type="component" value="Unassembled WGS sequence"/>
</dbReference>
<dbReference type="AlphaFoldDB" id="A0A183HSH6"/>
<reference evidence="1 2" key="2">
    <citation type="submission" date="2018-11" db="EMBL/GenBank/DDBJ databases">
        <authorList>
            <consortium name="Pathogen Informatics"/>
        </authorList>
    </citation>
    <scope>NUCLEOTIDE SEQUENCE [LARGE SCALE GENOMIC DNA]</scope>
</reference>
<keyword evidence="2" id="KW-1185">Reference proteome</keyword>
<evidence type="ECO:0000313" key="3">
    <source>
        <dbReference type="WBParaSite" id="OFLC_0001043701-mRNA-1"/>
    </source>
</evidence>
<name>A0A183HSH6_9BILA</name>
<organism evidence="3">
    <name type="scientific">Onchocerca flexuosa</name>
    <dbReference type="NCBI Taxonomy" id="387005"/>
    <lineage>
        <taxon>Eukaryota</taxon>
        <taxon>Metazoa</taxon>
        <taxon>Ecdysozoa</taxon>
        <taxon>Nematoda</taxon>
        <taxon>Chromadorea</taxon>
        <taxon>Rhabditida</taxon>
        <taxon>Spirurina</taxon>
        <taxon>Spiruromorpha</taxon>
        <taxon>Filarioidea</taxon>
        <taxon>Onchocercidae</taxon>
        <taxon>Onchocerca</taxon>
    </lineage>
</organism>
<accession>A0A183HSH6</accession>
<reference evidence="3" key="1">
    <citation type="submission" date="2016-06" db="UniProtKB">
        <authorList>
            <consortium name="WormBaseParasite"/>
        </authorList>
    </citation>
    <scope>IDENTIFICATION</scope>
</reference>
<proteinExistence type="predicted"/>
<protein>
    <submittedName>
        <fullName evidence="3">Ovule protein</fullName>
    </submittedName>
</protein>
<evidence type="ECO:0000313" key="2">
    <source>
        <dbReference type="Proteomes" id="UP000267606"/>
    </source>
</evidence>
<gene>
    <name evidence="1" type="ORF">OFLC_LOCUS10438</name>
</gene>
<sequence>MKKEQDHRLMLKFIGEIHYLQRKNSLLISHSSLQLFTIRRLFHSQDNLAFDPAHNFLCYIIHVVDFWAE</sequence>
<dbReference type="WBParaSite" id="OFLC_0001043701-mRNA-1">
    <property type="protein sequence ID" value="OFLC_0001043701-mRNA-1"/>
    <property type="gene ID" value="OFLC_0001043701"/>
</dbReference>
<evidence type="ECO:0000313" key="1">
    <source>
        <dbReference type="EMBL" id="VDO68448.1"/>
    </source>
</evidence>
<dbReference type="EMBL" id="UZAJ01013906">
    <property type="protein sequence ID" value="VDO68448.1"/>
    <property type="molecule type" value="Genomic_DNA"/>
</dbReference>